<dbReference type="Proteomes" id="UP000295008">
    <property type="component" value="Unassembled WGS sequence"/>
</dbReference>
<dbReference type="AlphaFoldDB" id="A0A4R1S850"/>
<comment type="caution">
    <text evidence="2">The sequence shown here is derived from an EMBL/GenBank/DDBJ whole genome shotgun (WGS) entry which is preliminary data.</text>
</comment>
<feature type="transmembrane region" description="Helical" evidence="1">
    <location>
        <begin position="33"/>
        <end position="57"/>
    </location>
</feature>
<gene>
    <name evidence="2" type="ORF">EDC14_1003238</name>
</gene>
<feature type="transmembrane region" description="Helical" evidence="1">
    <location>
        <begin position="69"/>
        <end position="90"/>
    </location>
</feature>
<feature type="transmembrane region" description="Helical" evidence="1">
    <location>
        <begin position="126"/>
        <end position="149"/>
    </location>
</feature>
<keyword evidence="1" id="KW-1133">Transmembrane helix</keyword>
<evidence type="ECO:0000313" key="3">
    <source>
        <dbReference type="Proteomes" id="UP000295008"/>
    </source>
</evidence>
<evidence type="ECO:0000256" key="1">
    <source>
        <dbReference type="SAM" id="Phobius"/>
    </source>
</evidence>
<keyword evidence="1" id="KW-0812">Transmembrane</keyword>
<dbReference type="RefSeq" id="WP_132012962.1">
    <property type="nucleotide sequence ID" value="NZ_SLUN01000003.1"/>
</dbReference>
<feature type="transmembrane region" description="Helical" evidence="1">
    <location>
        <begin position="6"/>
        <end position="26"/>
    </location>
</feature>
<name>A0A4R1S850_HYDET</name>
<keyword evidence="1" id="KW-0472">Membrane</keyword>
<dbReference type="OrthoDB" id="1797032at2"/>
<proteinExistence type="predicted"/>
<reference evidence="2 3" key="1">
    <citation type="submission" date="2019-03" db="EMBL/GenBank/DDBJ databases">
        <title>Genomic Encyclopedia of Type Strains, Phase IV (KMG-IV): sequencing the most valuable type-strain genomes for metagenomic binning, comparative biology and taxonomic classification.</title>
        <authorList>
            <person name="Goeker M."/>
        </authorList>
    </citation>
    <scope>NUCLEOTIDE SEQUENCE [LARGE SCALE GENOMIC DNA]</scope>
    <source>
        <strain evidence="2 3">LX-B</strain>
    </source>
</reference>
<sequence>MSLYNNLLFWPGLAIGFAIPTIILIPRQEYKKFFIFGFILGGLVDVLSILVFGNLLGEFSYLAGPFMTMGIPIFVPVAFTFVWMLFLYFLPVRLEFLIPYIMGFAGFSVFIGAVEQNLGYFQYHRGLVRGSLTTLVVFLVWFSLSAWVYRHYLPKLDKSH</sequence>
<evidence type="ECO:0000313" key="2">
    <source>
        <dbReference type="EMBL" id="TCL75304.1"/>
    </source>
</evidence>
<organism evidence="2 3">
    <name type="scientific">Hydrogenispora ethanolica</name>
    <dbReference type="NCBI Taxonomy" id="1082276"/>
    <lineage>
        <taxon>Bacteria</taxon>
        <taxon>Bacillati</taxon>
        <taxon>Bacillota</taxon>
        <taxon>Hydrogenispora</taxon>
    </lineage>
</organism>
<dbReference type="EMBL" id="SLUN01000003">
    <property type="protein sequence ID" value="TCL75304.1"/>
    <property type="molecule type" value="Genomic_DNA"/>
</dbReference>
<accession>A0A4R1S850</accession>
<keyword evidence="3" id="KW-1185">Reference proteome</keyword>
<feature type="transmembrane region" description="Helical" evidence="1">
    <location>
        <begin position="97"/>
        <end position="114"/>
    </location>
</feature>
<protein>
    <submittedName>
        <fullName evidence="2">Uncharacterized protein</fullName>
    </submittedName>
</protein>